<accession>A0A645FUK6</accession>
<comment type="caution">
    <text evidence="2">The sequence shown here is derived from an EMBL/GenBank/DDBJ whole genome shotgun (WGS) entry which is preliminary data.</text>
</comment>
<gene>
    <name evidence="2" type="ORF">SDC9_165503</name>
</gene>
<feature type="region of interest" description="Disordered" evidence="1">
    <location>
        <begin position="1"/>
        <end position="29"/>
    </location>
</feature>
<evidence type="ECO:0000256" key="1">
    <source>
        <dbReference type="SAM" id="MobiDB-lite"/>
    </source>
</evidence>
<feature type="compositionally biased region" description="Basic residues" evidence="1">
    <location>
        <begin position="13"/>
        <end position="28"/>
    </location>
</feature>
<organism evidence="2">
    <name type="scientific">bioreactor metagenome</name>
    <dbReference type="NCBI Taxonomy" id="1076179"/>
    <lineage>
        <taxon>unclassified sequences</taxon>
        <taxon>metagenomes</taxon>
        <taxon>ecological metagenomes</taxon>
    </lineage>
</organism>
<reference evidence="2" key="1">
    <citation type="submission" date="2019-08" db="EMBL/GenBank/DDBJ databases">
        <authorList>
            <person name="Kucharzyk K."/>
            <person name="Murdoch R.W."/>
            <person name="Higgins S."/>
            <person name="Loffler F."/>
        </authorList>
    </citation>
    <scope>NUCLEOTIDE SEQUENCE</scope>
</reference>
<feature type="region of interest" description="Disordered" evidence="1">
    <location>
        <begin position="59"/>
        <end position="91"/>
    </location>
</feature>
<evidence type="ECO:0000313" key="2">
    <source>
        <dbReference type="EMBL" id="MPN18145.1"/>
    </source>
</evidence>
<feature type="compositionally biased region" description="Basic and acidic residues" evidence="1">
    <location>
        <begin position="61"/>
        <end position="79"/>
    </location>
</feature>
<proteinExistence type="predicted"/>
<sequence>MEQPVGIDLAGQQRHHHAKAAKHGHRERRCQAQVLAQQQLQPRDGQRQQQIERAAFALADDGVKPEQQCDQRDQIDHQTDQTGNGDLDGAKSDHALLGAAEIGDHQREHREHQCHRQHPAVADAVAEFLGGDGGYLSCLRTNGSCRCR</sequence>
<dbReference type="EMBL" id="VSSQ01065426">
    <property type="protein sequence ID" value="MPN18145.1"/>
    <property type="molecule type" value="Genomic_DNA"/>
</dbReference>
<name>A0A645FUK6_9ZZZZ</name>
<protein>
    <submittedName>
        <fullName evidence="2">Uncharacterized protein</fullName>
    </submittedName>
</protein>
<dbReference type="AlphaFoldDB" id="A0A645FUK6"/>